<dbReference type="PANTHER" id="PTHR14237:SF89">
    <property type="entry name" value="MOLYBDENUM COFACTOR SULFURASE"/>
    <property type="match status" value="1"/>
</dbReference>
<evidence type="ECO:0000313" key="2">
    <source>
        <dbReference type="EMBL" id="KAJ8898630.1"/>
    </source>
</evidence>
<dbReference type="Gene3D" id="3.90.1150.10">
    <property type="entry name" value="Aspartate Aminotransferase, domain 1"/>
    <property type="match status" value="1"/>
</dbReference>
<organism evidence="2 3">
    <name type="scientific">Erythroxylum novogranatense</name>
    <dbReference type="NCBI Taxonomy" id="1862640"/>
    <lineage>
        <taxon>Eukaryota</taxon>
        <taxon>Viridiplantae</taxon>
        <taxon>Streptophyta</taxon>
        <taxon>Embryophyta</taxon>
        <taxon>Tracheophyta</taxon>
        <taxon>Spermatophyta</taxon>
        <taxon>Magnoliopsida</taxon>
        <taxon>eudicotyledons</taxon>
        <taxon>Gunneridae</taxon>
        <taxon>Pentapetalae</taxon>
        <taxon>rosids</taxon>
        <taxon>fabids</taxon>
        <taxon>Malpighiales</taxon>
        <taxon>Erythroxylaceae</taxon>
        <taxon>Erythroxylum</taxon>
    </lineage>
</organism>
<evidence type="ECO:0000313" key="3">
    <source>
        <dbReference type="Proteomes" id="UP001159364"/>
    </source>
</evidence>
<dbReference type="EMBL" id="JAIWQS010000008">
    <property type="protein sequence ID" value="KAJ8898630.1"/>
    <property type="molecule type" value="Genomic_DNA"/>
</dbReference>
<dbReference type="Pfam" id="PF03476">
    <property type="entry name" value="MOSC_N"/>
    <property type="match status" value="1"/>
</dbReference>
<sequence length="451" mass="50146">MEKVNGKGCGNLASVKASQGVFKAIQHGLFLCGFAIHKIICNEFGPIVAFNLKRPDGSWFGYREVEKLASLFGIHLRTGCFCNPGACAKNLGLSNEDLLLNLEAGHVCWDDNDIIHEKPTGAVRVSFGYMSTYEDAQVKILPCDPLVGLSLPTEFEEWCAGLSPLAEEDAWPVNARDQDKKLSSGCYYLKSVTIYPIKSCGGFCVGSWPLSSTGLLHDREWLLQNLSGDILTQKKVPEMCLISTFIDLDQGMMFVESPRCSGKLQINLQTGSCLGMREEIIMHGQRYKVCTYDADVNLWFSNAVGCACTLIRSNSHTSYSSKDSITGLCRDVESRLNFSNEAQFLLISDNSVSDLNSRLKSNAQKGTLATSAEVNPMRFRPNLVISGAEPYVEDRWRSLKIGNNYFMSLGGCNRCHMINLVHQDGQVQRLKEPLKTLSLYRRVKVSYENIH</sequence>
<accession>A0AAV8U7Z5</accession>
<dbReference type="InterPro" id="IPR015424">
    <property type="entry name" value="PyrdxlP-dep_Trfase"/>
</dbReference>
<dbReference type="InterPro" id="IPR005302">
    <property type="entry name" value="MoCF_Sase_C"/>
</dbReference>
<dbReference type="GO" id="GO:0003824">
    <property type="term" value="F:catalytic activity"/>
    <property type="evidence" value="ECO:0007669"/>
    <property type="project" value="InterPro"/>
</dbReference>
<comment type="caution">
    <text evidence="2">The sequence shown here is derived from an EMBL/GenBank/DDBJ whole genome shotgun (WGS) entry which is preliminary data.</text>
</comment>
<name>A0AAV8U7Z5_9ROSI</name>
<dbReference type="SUPFAM" id="SSF141673">
    <property type="entry name" value="MOSC N-terminal domain-like"/>
    <property type="match status" value="1"/>
</dbReference>
<dbReference type="AlphaFoldDB" id="A0AAV8U7Z5"/>
<proteinExistence type="predicted"/>
<gene>
    <name evidence="2" type="ORF">K2173_004614</name>
</gene>
<dbReference type="SUPFAM" id="SSF53383">
    <property type="entry name" value="PLP-dependent transferases"/>
    <property type="match status" value="1"/>
</dbReference>
<dbReference type="InterPro" id="IPR015422">
    <property type="entry name" value="PyrdxlP-dep_Trfase_small"/>
</dbReference>
<reference evidence="2 3" key="1">
    <citation type="submission" date="2021-09" db="EMBL/GenBank/DDBJ databases">
        <title>Genomic insights and catalytic innovation underlie evolution of tropane alkaloids biosynthesis.</title>
        <authorList>
            <person name="Wang Y.-J."/>
            <person name="Tian T."/>
            <person name="Huang J.-P."/>
            <person name="Huang S.-X."/>
        </authorList>
    </citation>
    <scope>NUCLEOTIDE SEQUENCE [LARGE SCALE GENOMIC DNA]</scope>
    <source>
        <strain evidence="2">KIB-2018</strain>
        <tissue evidence="2">Leaf</tissue>
    </source>
</reference>
<dbReference type="PROSITE" id="PS51340">
    <property type="entry name" value="MOSC"/>
    <property type="match status" value="1"/>
</dbReference>
<protein>
    <recommendedName>
        <fullName evidence="1">MOSC domain-containing protein</fullName>
    </recommendedName>
</protein>
<dbReference type="GO" id="GO:0030151">
    <property type="term" value="F:molybdenum ion binding"/>
    <property type="evidence" value="ECO:0007669"/>
    <property type="project" value="InterPro"/>
</dbReference>
<keyword evidence="3" id="KW-1185">Reference proteome</keyword>
<dbReference type="Pfam" id="PF03473">
    <property type="entry name" value="MOSC"/>
    <property type="match status" value="1"/>
</dbReference>
<dbReference type="InterPro" id="IPR005303">
    <property type="entry name" value="MOCOS_middle"/>
</dbReference>
<dbReference type="GO" id="GO:0030170">
    <property type="term" value="F:pyridoxal phosphate binding"/>
    <property type="evidence" value="ECO:0007669"/>
    <property type="project" value="InterPro"/>
</dbReference>
<evidence type="ECO:0000259" key="1">
    <source>
        <dbReference type="PROSITE" id="PS51340"/>
    </source>
</evidence>
<dbReference type="PANTHER" id="PTHR14237">
    <property type="entry name" value="MOLYBDOPTERIN COFACTOR SULFURASE MOSC"/>
    <property type="match status" value="1"/>
</dbReference>
<feature type="domain" description="MOSC" evidence="1">
    <location>
        <begin position="312"/>
        <end position="451"/>
    </location>
</feature>
<dbReference type="Proteomes" id="UP001159364">
    <property type="component" value="Linkage Group LG08"/>
</dbReference>